<evidence type="ECO:0000256" key="2">
    <source>
        <dbReference type="ARBA" id="ARBA00009773"/>
    </source>
</evidence>
<feature type="transmembrane region" description="Helical" evidence="7">
    <location>
        <begin position="293"/>
        <end position="326"/>
    </location>
</feature>
<evidence type="ECO:0000256" key="3">
    <source>
        <dbReference type="ARBA" id="ARBA00022692"/>
    </source>
</evidence>
<dbReference type="GO" id="GO:0016020">
    <property type="term" value="C:membrane"/>
    <property type="evidence" value="ECO:0007669"/>
    <property type="project" value="UniProtKB-SubCell"/>
</dbReference>
<proteinExistence type="inferred from homology"/>
<feature type="transmembrane region" description="Helical" evidence="7">
    <location>
        <begin position="562"/>
        <end position="583"/>
    </location>
</feature>
<evidence type="ECO:0000313" key="9">
    <source>
        <dbReference type="Proteomes" id="UP001186944"/>
    </source>
</evidence>
<dbReference type="EMBL" id="VSWD01000004">
    <property type="protein sequence ID" value="KAK3104725.1"/>
    <property type="molecule type" value="Genomic_DNA"/>
</dbReference>
<feature type="transmembrane region" description="Helical" evidence="7">
    <location>
        <begin position="589"/>
        <end position="608"/>
    </location>
</feature>
<keyword evidence="4 7" id="KW-1133">Transmembrane helix</keyword>
<evidence type="ECO:0000256" key="5">
    <source>
        <dbReference type="ARBA" id="ARBA00023136"/>
    </source>
</evidence>
<accession>A0AA89C914</accession>
<feature type="transmembrane region" description="Helical" evidence="7">
    <location>
        <begin position="153"/>
        <end position="172"/>
    </location>
</feature>
<dbReference type="AlphaFoldDB" id="A0AA89C914"/>
<evidence type="ECO:0008006" key="10">
    <source>
        <dbReference type="Google" id="ProtNLM"/>
    </source>
</evidence>
<dbReference type="Proteomes" id="UP001186944">
    <property type="component" value="Unassembled WGS sequence"/>
</dbReference>
<keyword evidence="9" id="KW-1185">Reference proteome</keyword>
<evidence type="ECO:0000256" key="1">
    <source>
        <dbReference type="ARBA" id="ARBA00004141"/>
    </source>
</evidence>
<evidence type="ECO:0000256" key="6">
    <source>
        <dbReference type="SAM" id="MobiDB-lite"/>
    </source>
</evidence>
<comment type="subcellular location">
    <subcellularLocation>
        <location evidence="1">Membrane</location>
        <topology evidence="1">Multi-pass membrane protein</topology>
    </subcellularLocation>
</comment>
<feature type="transmembrane region" description="Helical" evidence="7">
    <location>
        <begin position="120"/>
        <end position="146"/>
    </location>
</feature>
<protein>
    <recommendedName>
        <fullName evidence="10">Transmembrane protein 245</fullName>
    </recommendedName>
</protein>
<dbReference type="PANTHER" id="PTHR21716:SF4">
    <property type="entry name" value="TRANSMEMBRANE PROTEIN 245"/>
    <property type="match status" value="1"/>
</dbReference>
<evidence type="ECO:0000256" key="7">
    <source>
        <dbReference type="SAM" id="Phobius"/>
    </source>
</evidence>
<comment type="similarity">
    <text evidence="2">Belongs to the autoinducer-2 exporter (AI-2E) (TC 2.A.86) family.</text>
</comment>
<dbReference type="InterPro" id="IPR002549">
    <property type="entry name" value="AI-2E-like"/>
</dbReference>
<feature type="compositionally biased region" description="Acidic residues" evidence="6">
    <location>
        <begin position="235"/>
        <end position="249"/>
    </location>
</feature>
<feature type="transmembrane region" description="Helical" evidence="7">
    <location>
        <begin position="54"/>
        <end position="71"/>
    </location>
</feature>
<organism evidence="8 9">
    <name type="scientific">Pinctada imbricata</name>
    <name type="common">Atlantic pearl-oyster</name>
    <name type="synonym">Pinctada martensii</name>
    <dbReference type="NCBI Taxonomy" id="66713"/>
    <lineage>
        <taxon>Eukaryota</taxon>
        <taxon>Metazoa</taxon>
        <taxon>Spiralia</taxon>
        <taxon>Lophotrochozoa</taxon>
        <taxon>Mollusca</taxon>
        <taxon>Bivalvia</taxon>
        <taxon>Autobranchia</taxon>
        <taxon>Pteriomorphia</taxon>
        <taxon>Pterioida</taxon>
        <taxon>Pterioidea</taxon>
        <taxon>Pteriidae</taxon>
        <taxon>Pinctada</taxon>
    </lineage>
</organism>
<name>A0AA89C914_PINIB</name>
<evidence type="ECO:0000313" key="8">
    <source>
        <dbReference type="EMBL" id="KAK3104725.1"/>
    </source>
</evidence>
<feature type="transmembrane region" description="Helical" evidence="7">
    <location>
        <begin position="27"/>
        <end position="48"/>
    </location>
</feature>
<evidence type="ECO:0000256" key="4">
    <source>
        <dbReference type="ARBA" id="ARBA00022989"/>
    </source>
</evidence>
<dbReference type="PANTHER" id="PTHR21716">
    <property type="entry name" value="TRANSMEMBRANE PROTEIN"/>
    <property type="match status" value="1"/>
</dbReference>
<feature type="region of interest" description="Disordered" evidence="6">
    <location>
        <begin position="230"/>
        <end position="258"/>
    </location>
</feature>
<comment type="caution">
    <text evidence="8">The sequence shown here is derived from an EMBL/GenBank/DDBJ whole genome shotgun (WGS) entry which is preliminary data.</text>
</comment>
<feature type="transmembrane region" description="Helical" evidence="7">
    <location>
        <begin position="394"/>
        <end position="415"/>
    </location>
</feature>
<keyword evidence="3 7" id="KW-0812">Transmembrane</keyword>
<sequence length="641" mass="71431">MADSLRSPFNTVLHSLPQGHEKAFKQALYTTAANIFVLFAGAAAIAVYFILEAFLRPLLWAVLCGTFLYPFKRSLTSVLRSWLKGLHDSRTPFVIGIAMIPVNVVDNTYESLYSKVSSNVKILCGCAVSVIWTLIVGFILAVAFLWSPQSQQYFKYISVLVWFLLVLHVATAAGSLRVPLFILLIAIITIGFVTELKEAKKELEDKYKDVPLSASLRWMAFGDDKQLRERAGSSDQDEEVSEGETTEDVIDGKQSADQEVTKPTNLNLRSSLRSSSSRQKLSSSPKRSLSDTCFLGLIWALVLTRIYLNVWVLQLLLPMGIFIWLLKYFSYHLSEDGLLGKRVAVVKSTVSDWFLTRRDVLAPRWITGVLKLLSRGDAKIISVLEQSMDQATSVMFILLLLVGSVLFSVFCAIQLQQESMHLVKVSSDLFNRTGALSEYLPNSEYMQDTLDSMVGNAYLYGRQWIATRVRDLVSSDTESNNTHLEKQVLDVWDRLYDSWLARNITGSDTNAVAKPGQSLDLMDWSSMYEFLTEGSKFNYGQAINFVKENLGTFTSVLESVWAVLKGNMSLVLNLVTAALSVVLGGGTAIINFIISSAIFLTTLFYLLASSGKQFKPMEWMSNLNPTQSGSKLSTAMEEAIA</sequence>
<reference evidence="8" key="1">
    <citation type="submission" date="2019-08" db="EMBL/GenBank/DDBJ databases">
        <title>The improved chromosome-level genome for the pearl oyster Pinctada fucata martensii using PacBio sequencing and Hi-C.</title>
        <authorList>
            <person name="Zheng Z."/>
        </authorList>
    </citation>
    <scope>NUCLEOTIDE SEQUENCE</scope>
    <source>
        <strain evidence="8">ZZ-2019</strain>
        <tissue evidence="8">Adductor muscle</tissue>
    </source>
</reference>
<keyword evidence="5 7" id="KW-0472">Membrane</keyword>
<gene>
    <name evidence="8" type="ORF">FSP39_008694</name>
</gene>